<organism evidence="4 5">
    <name type="scientific">Rhizocola hellebori</name>
    <dbReference type="NCBI Taxonomy" id="1392758"/>
    <lineage>
        <taxon>Bacteria</taxon>
        <taxon>Bacillati</taxon>
        <taxon>Actinomycetota</taxon>
        <taxon>Actinomycetes</taxon>
        <taxon>Micromonosporales</taxon>
        <taxon>Micromonosporaceae</taxon>
        <taxon>Rhizocola</taxon>
    </lineage>
</organism>
<dbReference type="PANTHER" id="PTHR43130:SF3">
    <property type="entry name" value="HTH-TYPE TRANSCRIPTIONAL REGULATOR RV1931C"/>
    <property type="match status" value="1"/>
</dbReference>
<dbReference type="PANTHER" id="PTHR43130">
    <property type="entry name" value="ARAC-FAMILY TRANSCRIPTIONAL REGULATOR"/>
    <property type="match status" value="1"/>
</dbReference>
<accession>A0A8J3QH30</accession>
<dbReference type="RefSeq" id="WP_203912918.1">
    <property type="nucleotide sequence ID" value="NZ_BONY01000063.1"/>
</dbReference>
<feature type="domain" description="HTH araC/xylS-type" evidence="3">
    <location>
        <begin position="213"/>
        <end position="311"/>
    </location>
</feature>
<dbReference type="SUPFAM" id="SSF52317">
    <property type="entry name" value="Class I glutamine amidotransferase-like"/>
    <property type="match status" value="1"/>
</dbReference>
<evidence type="ECO:0000313" key="4">
    <source>
        <dbReference type="EMBL" id="GIH09186.1"/>
    </source>
</evidence>
<gene>
    <name evidence="4" type="ORF">Rhe02_72530</name>
</gene>
<comment type="caution">
    <text evidence="4">The sequence shown here is derived from an EMBL/GenBank/DDBJ whole genome shotgun (WGS) entry which is preliminary data.</text>
</comment>
<dbReference type="SUPFAM" id="SSF46689">
    <property type="entry name" value="Homeodomain-like"/>
    <property type="match status" value="2"/>
</dbReference>
<dbReference type="PROSITE" id="PS01124">
    <property type="entry name" value="HTH_ARAC_FAMILY_2"/>
    <property type="match status" value="1"/>
</dbReference>
<dbReference type="InterPro" id="IPR052158">
    <property type="entry name" value="INH-QAR"/>
</dbReference>
<dbReference type="Pfam" id="PF12833">
    <property type="entry name" value="HTH_18"/>
    <property type="match status" value="1"/>
</dbReference>
<dbReference type="Gene3D" id="3.40.50.880">
    <property type="match status" value="1"/>
</dbReference>
<sequence>MKHRVAILALDHVVPMDMGTVTQVFGSTDGRYELQICTPTAEGVTAEFGMCHIVAPHDLSAIAQADTVVIPGIHGGPPITTGGLAEPVREALLEASGRARLISICTGAFVLAAAGLLDNRPATTHWRHAERFRRLYPRVHLNPEVLFVDDGDVLTSAGVTAGIDLCLHVVRKDHGTEVANYAARRCVAPAWRDGGQAQFIERPVPDPADTTTAPTRAWVQDRLHEPLDLSAMAEHARMSVRTFTRRFREEMGLSPGQWLLNQRVERARHLLEQTDLPVDRVATQSGFGTATAMRQRLHATVGVGPTAYRRTFRSAR</sequence>
<evidence type="ECO:0000313" key="5">
    <source>
        <dbReference type="Proteomes" id="UP000612899"/>
    </source>
</evidence>
<name>A0A8J3QH30_9ACTN</name>
<dbReference type="Proteomes" id="UP000612899">
    <property type="component" value="Unassembled WGS sequence"/>
</dbReference>
<dbReference type="InterPro" id="IPR009057">
    <property type="entry name" value="Homeodomain-like_sf"/>
</dbReference>
<evidence type="ECO:0000256" key="1">
    <source>
        <dbReference type="ARBA" id="ARBA00023015"/>
    </source>
</evidence>
<dbReference type="Pfam" id="PF01965">
    <property type="entry name" value="DJ-1_PfpI"/>
    <property type="match status" value="1"/>
</dbReference>
<protein>
    <submittedName>
        <fullName evidence="4">AraC family transcriptional regulator</fullName>
    </submittedName>
</protein>
<reference evidence="4" key="1">
    <citation type="submission" date="2021-01" db="EMBL/GenBank/DDBJ databases">
        <title>Whole genome shotgun sequence of Rhizocola hellebori NBRC 109834.</title>
        <authorList>
            <person name="Komaki H."/>
            <person name="Tamura T."/>
        </authorList>
    </citation>
    <scope>NUCLEOTIDE SEQUENCE</scope>
    <source>
        <strain evidence="4">NBRC 109834</strain>
    </source>
</reference>
<evidence type="ECO:0000259" key="3">
    <source>
        <dbReference type="PROSITE" id="PS01124"/>
    </source>
</evidence>
<keyword evidence="5" id="KW-1185">Reference proteome</keyword>
<dbReference type="Gene3D" id="1.10.10.60">
    <property type="entry name" value="Homeodomain-like"/>
    <property type="match status" value="1"/>
</dbReference>
<dbReference type="EMBL" id="BONY01000063">
    <property type="protein sequence ID" value="GIH09186.1"/>
    <property type="molecule type" value="Genomic_DNA"/>
</dbReference>
<keyword evidence="2" id="KW-0804">Transcription</keyword>
<keyword evidence="1" id="KW-0805">Transcription regulation</keyword>
<evidence type="ECO:0000256" key="2">
    <source>
        <dbReference type="ARBA" id="ARBA00023163"/>
    </source>
</evidence>
<dbReference type="AlphaFoldDB" id="A0A8J3QH30"/>
<dbReference type="CDD" id="cd03137">
    <property type="entry name" value="GATase1_AraC_1"/>
    <property type="match status" value="1"/>
</dbReference>
<proteinExistence type="predicted"/>
<dbReference type="SMART" id="SM00342">
    <property type="entry name" value="HTH_ARAC"/>
    <property type="match status" value="1"/>
</dbReference>
<dbReference type="GO" id="GO:0043565">
    <property type="term" value="F:sequence-specific DNA binding"/>
    <property type="evidence" value="ECO:0007669"/>
    <property type="project" value="InterPro"/>
</dbReference>
<dbReference type="InterPro" id="IPR029062">
    <property type="entry name" value="Class_I_gatase-like"/>
</dbReference>
<dbReference type="GO" id="GO:0003700">
    <property type="term" value="F:DNA-binding transcription factor activity"/>
    <property type="evidence" value="ECO:0007669"/>
    <property type="project" value="InterPro"/>
</dbReference>
<dbReference type="InterPro" id="IPR002818">
    <property type="entry name" value="DJ-1/PfpI"/>
</dbReference>
<dbReference type="InterPro" id="IPR018060">
    <property type="entry name" value="HTH_AraC"/>
</dbReference>